<dbReference type="InterPro" id="IPR001853">
    <property type="entry name" value="DSBA-like_thioredoxin_dom"/>
</dbReference>
<dbReference type="PIRSF" id="PIRSF006386">
    <property type="entry name" value="HCCAis_GSTk"/>
    <property type="match status" value="1"/>
</dbReference>
<dbReference type="InterPro" id="IPR036249">
    <property type="entry name" value="Thioredoxin-like_sf"/>
</dbReference>
<name>A0ABT0LI65_9GAMM</name>
<evidence type="ECO:0000313" key="4">
    <source>
        <dbReference type="Proteomes" id="UP001203423"/>
    </source>
</evidence>
<dbReference type="RefSeq" id="WP_248942763.1">
    <property type="nucleotide sequence ID" value="NZ_JAKIKS010000148.1"/>
</dbReference>
<proteinExistence type="inferred from homology"/>
<dbReference type="Gene3D" id="3.40.30.10">
    <property type="entry name" value="Glutaredoxin"/>
    <property type="match status" value="1"/>
</dbReference>
<evidence type="ECO:0000313" key="3">
    <source>
        <dbReference type="EMBL" id="MCL1127355.1"/>
    </source>
</evidence>
<accession>A0ABT0LI65</accession>
<evidence type="ECO:0000259" key="2">
    <source>
        <dbReference type="Pfam" id="PF01323"/>
    </source>
</evidence>
<dbReference type="GO" id="GO:0016853">
    <property type="term" value="F:isomerase activity"/>
    <property type="evidence" value="ECO:0007669"/>
    <property type="project" value="UniProtKB-KW"/>
</dbReference>
<organism evidence="3 4">
    <name type="scientific">Shewanella surugensis</name>
    <dbReference type="NCBI Taxonomy" id="212020"/>
    <lineage>
        <taxon>Bacteria</taxon>
        <taxon>Pseudomonadati</taxon>
        <taxon>Pseudomonadota</taxon>
        <taxon>Gammaproteobacteria</taxon>
        <taxon>Alteromonadales</taxon>
        <taxon>Shewanellaceae</taxon>
        <taxon>Shewanella</taxon>
    </lineage>
</organism>
<dbReference type="EMBL" id="JAKIKS010000148">
    <property type="protein sequence ID" value="MCL1127355.1"/>
    <property type="molecule type" value="Genomic_DNA"/>
</dbReference>
<sequence>MKVLNFYFDYVSNNAYLAWTQLRKMSDEYQVQFNPVPVLFAGLLNAHGNVGPAEIPTKRAWMLKNILRKSAALGVPMNPPIHHPFNPLLALRVSSLDIESAERWNLIDALFKAVWVDQQHVSDEGVVIELVNKVGLDGQQLIAQAQLDIAKNRLKEQTETAIAKGVFGIPSILLDDEVFFGFDDFYFLQNALKGEDPLDQQMLSKWSLNNLTPSSQRSRS</sequence>
<keyword evidence="4" id="KW-1185">Reference proteome</keyword>
<reference evidence="3 4" key="1">
    <citation type="submission" date="2022-01" db="EMBL/GenBank/DDBJ databases">
        <title>Whole genome-based taxonomy of the Shewanellaceae.</title>
        <authorList>
            <person name="Martin-Rodriguez A.J."/>
        </authorList>
    </citation>
    <scope>NUCLEOTIDE SEQUENCE [LARGE SCALE GENOMIC DNA]</scope>
    <source>
        <strain evidence="3 4">DSM 17177</strain>
    </source>
</reference>
<gene>
    <name evidence="3" type="ORF">L2764_23490</name>
</gene>
<dbReference type="CDD" id="cd03022">
    <property type="entry name" value="DsbA_HCCA_Iso"/>
    <property type="match status" value="1"/>
</dbReference>
<comment type="caution">
    <text evidence="3">The sequence shown here is derived from an EMBL/GenBank/DDBJ whole genome shotgun (WGS) entry which is preliminary data.</text>
</comment>
<dbReference type="SUPFAM" id="SSF52833">
    <property type="entry name" value="Thioredoxin-like"/>
    <property type="match status" value="1"/>
</dbReference>
<protein>
    <recommendedName>
        <fullName evidence="1">2-hydroxychromene-2-carboxylate isomerase</fullName>
        <ecNumber evidence="1">5.99.1.4</ecNumber>
    </recommendedName>
</protein>
<comment type="catalytic activity">
    <reaction evidence="1">
        <text>2-hydroxychromene-2-carboxylate = (3E)-4-(2-hydroxyphenyl)-2-oxobut-3-enoate</text>
        <dbReference type="Rhea" id="RHEA:27401"/>
        <dbReference type="ChEBI" id="CHEBI:59350"/>
        <dbReference type="ChEBI" id="CHEBI:59353"/>
        <dbReference type="EC" id="5.99.1.4"/>
    </reaction>
</comment>
<comment type="similarity">
    <text evidence="1">Belongs to the GST superfamily. NadH family.</text>
</comment>
<dbReference type="InterPro" id="IPR051924">
    <property type="entry name" value="GST_Kappa/NadH"/>
</dbReference>
<keyword evidence="1 3" id="KW-0413">Isomerase</keyword>
<dbReference type="PANTHER" id="PTHR42943:SF2">
    <property type="entry name" value="GLUTATHIONE S-TRANSFERASE KAPPA 1"/>
    <property type="match status" value="1"/>
</dbReference>
<dbReference type="InterPro" id="IPR044087">
    <property type="entry name" value="NahD-like"/>
</dbReference>
<dbReference type="Pfam" id="PF01323">
    <property type="entry name" value="DSBA"/>
    <property type="match status" value="1"/>
</dbReference>
<dbReference type="PANTHER" id="PTHR42943">
    <property type="entry name" value="GLUTATHIONE S-TRANSFERASE KAPPA"/>
    <property type="match status" value="1"/>
</dbReference>
<dbReference type="EC" id="5.99.1.4" evidence="1"/>
<evidence type="ECO:0000256" key="1">
    <source>
        <dbReference type="PIRNR" id="PIRNR006386"/>
    </source>
</evidence>
<dbReference type="InterPro" id="IPR014440">
    <property type="entry name" value="HCCAis_GSTk"/>
</dbReference>
<feature type="domain" description="DSBA-like thioredoxin" evidence="2">
    <location>
        <begin position="4"/>
        <end position="193"/>
    </location>
</feature>
<dbReference type="Proteomes" id="UP001203423">
    <property type="component" value="Unassembled WGS sequence"/>
</dbReference>